<gene>
    <name evidence="1" type="ORF">PFDG_05407</name>
</gene>
<accession>A0A0L7LX58</accession>
<name>A0A0L7LX58_PLAF4</name>
<dbReference type="KEGG" id="pfd:PFDG_05407"/>
<dbReference type="Proteomes" id="UP000054282">
    <property type="component" value="Unassembled WGS sequence"/>
</dbReference>
<dbReference type="EMBL" id="DS016106">
    <property type="protein sequence ID" value="KOB85209.1"/>
    <property type="molecule type" value="Genomic_DNA"/>
</dbReference>
<proteinExistence type="predicted"/>
<reference evidence="2" key="1">
    <citation type="submission" date="2006-09" db="EMBL/GenBank/DDBJ databases">
        <title>Annotation of Plasmodium falciparum Dd2.</title>
        <authorList>
            <consortium name="The Broad Institute Genome Sequencing Platform"/>
            <person name="Volkman S.K."/>
            <person name="Neafsey D.E."/>
            <person name="Dash A.P."/>
            <person name="Chitnis C.E."/>
            <person name="Hartl D.L."/>
            <person name="Young S.K."/>
            <person name="Zeng Q."/>
            <person name="Koehrsen M."/>
            <person name="Alvarado L."/>
            <person name="Berlin A."/>
            <person name="Borenstein D."/>
            <person name="Chapman S.B."/>
            <person name="Chen Z."/>
            <person name="Engels R."/>
            <person name="Freedman E."/>
            <person name="Gellesch M."/>
            <person name="Goldberg J."/>
            <person name="Griggs A."/>
            <person name="Gujja S."/>
            <person name="Heilman E.R."/>
            <person name="Heiman D.I."/>
            <person name="Howarth C."/>
            <person name="Jen D."/>
            <person name="Larson L."/>
            <person name="Mehta T."/>
            <person name="Neiman D."/>
            <person name="Park D."/>
            <person name="Pearson M."/>
            <person name="Roberts A."/>
            <person name="Saif S."/>
            <person name="Shea T."/>
            <person name="Shenoy N."/>
            <person name="Sisk P."/>
            <person name="Stolte C."/>
            <person name="Sykes S."/>
            <person name="Walk T."/>
            <person name="White J."/>
            <person name="Yandava C."/>
            <person name="Haas B."/>
            <person name="Henn M.R."/>
            <person name="Nusbaum C."/>
            <person name="Birren B."/>
        </authorList>
    </citation>
    <scope>NUCLEOTIDE SEQUENCE [LARGE SCALE GENOMIC DNA]</scope>
</reference>
<dbReference type="AlphaFoldDB" id="A0A0L7LX58"/>
<sequence length="78" mass="9459">MLNKETTKDTSWLNKQNENDEFDFYLYDDILYYCIVKNDSIYKKNTNIYPKGFDLYQGREKSDIDNLIDTMKRENNIP</sequence>
<reference evidence="2" key="2">
    <citation type="submission" date="2006-09" db="EMBL/GenBank/DDBJ databases">
        <title>The genome sequence of Plasmodium falciparum Dd2.</title>
        <authorList>
            <consortium name="The Broad Institute Genome Sequencing Platform"/>
            <person name="Birren B."/>
            <person name="Lander E."/>
            <person name="Galagan J."/>
            <person name="Nusbaum C."/>
            <person name="Devon K."/>
            <person name="Henn M."/>
            <person name="Jaffe D."/>
            <person name="Butler J."/>
            <person name="Alvarez P."/>
            <person name="Gnerre S."/>
            <person name="Grabherr M."/>
            <person name="Kleber M."/>
            <person name="Mauceli E."/>
            <person name="Brockman W."/>
            <person name="MacCallum I.A."/>
            <person name="Rounsley S."/>
            <person name="Young S."/>
            <person name="LaButti K."/>
            <person name="Pushparaj V."/>
            <person name="DeCaprio D."/>
            <person name="Crawford M."/>
            <person name="Koehrsen M."/>
            <person name="Engels R."/>
            <person name="Montgomery P."/>
            <person name="Pearson M."/>
            <person name="Howarth C."/>
            <person name="Larson L."/>
            <person name="Luoma S."/>
            <person name="White J."/>
            <person name="Kodira C."/>
            <person name="Zeng Q."/>
            <person name="O'Leary S."/>
            <person name="Yandava C."/>
            <person name="Alvarado L."/>
            <person name="Wirth D."/>
            <person name="Volkman S."/>
            <person name="Hartl D."/>
        </authorList>
    </citation>
    <scope>NUCLEOTIDE SEQUENCE [LARGE SCALE GENOMIC DNA]</scope>
</reference>
<evidence type="ECO:0000313" key="2">
    <source>
        <dbReference type="Proteomes" id="UP000054282"/>
    </source>
</evidence>
<evidence type="ECO:0000313" key="1">
    <source>
        <dbReference type="EMBL" id="KOB85209.1"/>
    </source>
</evidence>
<protein>
    <submittedName>
        <fullName evidence="1">Uncharacterized protein</fullName>
    </submittedName>
</protein>
<organism evidence="1 2">
    <name type="scientific">Plasmodium falciparum (isolate Dd2)</name>
    <dbReference type="NCBI Taxonomy" id="57267"/>
    <lineage>
        <taxon>Eukaryota</taxon>
        <taxon>Sar</taxon>
        <taxon>Alveolata</taxon>
        <taxon>Apicomplexa</taxon>
        <taxon>Aconoidasida</taxon>
        <taxon>Haemosporida</taxon>
        <taxon>Plasmodiidae</taxon>
        <taxon>Plasmodium</taxon>
        <taxon>Plasmodium (Laverania)</taxon>
    </lineage>
</organism>